<evidence type="ECO:0000313" key="3">
    <source>
        <dbReference type="Proteomes" id="UP001634007"/>
    </source>
</evidence>
<dbReference type="AlphaFoldDB" id="A0ABD3KEB0"/>
<evidence type="ECO:0000256" key="1">
    <source>
        <dbReference type="SAM" id="MobiDB-lite"/>
    </source>
</evidence>
<organism evidence="2 3">
    <name type="scientific">Eucalyptus globulus</name>
    <name type="common">Tasmanian blue gum</name>
    <dbReference type="NCBI Taxonomy" id="34317"/>
    <lineage>
        <taxon>Eukaryota</taxon>
        <taxon>Viridiplantae</taxon>
        <taxon>Streptophyta</taxon>
        <taxon>Embryophyta</taxon>
        <taxon>Tracheophyta</taxon>
        <taxon>Spermatophyta</taxon>
        <taxon>Magnoliopsida</taxon>
        <taxon>eudicotyledons</taxon>
        <taxon>Gunneridae</taxon>
        <taxon>Pentapetalae</taxon>
        <taxon>rosids</taxon>
        <taxon>malvids</taxon>
        <taxon>Myrtales</taxon>
        <taxon>Myrtaceae</taxon>
        <taxon>Myrtoideae</taxon>
        <taxon>Eucalypteae</taxon>
        <taxon>Eucalyptus</taxon>
    </lineage>
</organism>
<evidence type="ECO:0000313" key="2">
    <source>
        <dbReference type="EMBL" id="KAL3736266.1"/>
    </source>
</evidence>
<protein>
    <submittedName>
        <fullName evidence="2">Uncharacterized protein</fullName>
    </submittedName>
</protein>
<dbReference type="PANTHER" id="PTHR35318">
    <property type="entry name" value="BNAA10G08410D PROTEIN"/>
    <property type="match status" value="1"/>
</dbReference>
<feature type="region of interest" description="Disordered" evidence="1">
    <location>
        <begin position="79"/>
        <end position="106"/>
    </location>
</feature>
<dbReference type="EMBL" id="JBJKBG010000006">
    <property type="protein sequence ID" value="KAL3736266.1"/>
    <property type="molecule type" value="Genomic_DNA"/>
</dbReference>
<gene>
    <name evidence="2" type="ORF">ACJRO7_025256</name>
</gene>
<accession>A0ABD3KEB0</accession>
<keyword evidence="3" id="KW-1185">Reference proteome</keyword>
<dbReference type="Proteomes" id="UP001634007">
    <property type="component" value="Unassembled WGS sequence"/>
</dbReference>
<name>A0ABD3KEB0_EUCGL</name>
<comment type="caution">
    <text evidence="2">The sequence shown here is derived from an EMBL/GenBank/DDBJ whole genome shotgun (WGS) entry which is preliminary data.</text>
</comment>
<reference evidence="2 3" key="1">
    <citation type="submission" date="2024-11" db="EMBL/GenBank/DDBJ databases">
        <title>Chromosome-level genome assembly of Eucalyptus globulus Labill. provides insights into its genome evolution.</title>
        <authorList>
            <person name="Li X."/>
        </authorList>
    </citation>
    <scope>NUCLEOTIDE SEQUENCE [LARGE SCALE GENOMIC DNA]</scope>
    <source>
        <strain evidence="2">CL2024</strain>
        <tissue evidence="2">Fresh tender leaves</tissue>
    </source>
</reference>
<dbReference type="PANTHER" id="PTHR35318:SF2">
    <property type="entry name" value="OS08G0138900 PROTEIN"/>
    <property type="match status" value="1"/>
</dbReference>
<proteinExistence type="predicted"/>
<sequence>MKFLFEFVYCCRSLCKEGQRIRAVAAGPCVEGEEWERRRWARRRRGSVEAGAAVEWKLSLCGISKDMVAVTVERVRGGGGEMKKKAAAADPALEQERSASRKRSGGSYVRVHDRGFNCDEYDQRRASFQVVILAFSPAPFMF</sequence>